<dbReference type="PROSITE" id="PS50932">
    <property type="entry name" value="HTH_LACI_2"/>
    <property type="match status" value="1"/>
</dbReference>
<dbReference type="Gene3D" id="1.10.260.40">
    <property type="entry name" value="lambda repressor-like DNA-binding domains"/>
    <property type="match status" value="1"/>
</dbReference>
<dbReference type="InterPro" id="IPR000843">
    <property type="entry name" value="HTH_LacI"/>
</dbReference>
<evidence type="ECO:0000256" key="1">
    <source>
        <dbReference type="ARBA" id="ARBA00023015"/>
    </source>
</evidence>
<keyword evidence="1" id="KW-0805">Transcription regulation</keyword>
<dbReference type="GO" id="GO:0003677">
    <property type="term" value="F:DNA binding"/>
    <property type="evidence" value="ECO:0007669"/>
    <property type="project" value="UniProtKB-KW"/>
</dbReference>
<protein>
    <submittedName>
        <fullName evidence="5">LacI family DNA-binding transcriptional regulator</fullName>
    </submittedName>
</protein>
<dbReference type="InterPro" id="IPR025997">
    <property type="entry name" value="SBP_2_dom"/>
</dbReference>
<dbReference type="Pfam" id="PF00356">
    <property type="entry name" value="LacI"/>
    <property type="match status" value="1"/>
</dbReference>
<name>A0ABS8DBC6_9NEIS</name>
<dbReference type="SMART" id="SM00354">
    <property type="entry name" value="HTH_LACI"/>
    <property type="match status" value="1"/>
</dbReference>
<evidence type="ECO:0000313" key="6">
    <source>
        <dbReference type="Proteomes" id="UP001165395"/>
    </source>
</evidence>
<proteinExistence type="predicted"/>
<dbReference type="Proteomes" id="UP001165395">
    <property type="component" value="Unassembled WGS sequence"/>
</dbReference>
<dbReference type="PANTHER" id="PTHR30146">
    <property type="entry name" value="LACI-RELATED TRANSCRIPTIONAL REPRESSOR"/>
    <property type="match status" value="1"/>
</dbReference>
<dbReference type="InterPro" id="IPR028082">
    <property type="entry name" value="Peripla_BP_I"/>
</dbReference>
<gene>
    <name evidence="5" type="ORF">LIN78_15350</name>
</gene>
<evidence type="ECO:0000259" key="4">
    <source>
        <dbReference type="PROSITE" id="PS50932"/>
    </source>
</evidence>
<comment type="caution">
    <text evidence="5">The sequence shown here is derived from an EMBL/GenBank/DDBJ whole genome shotgun (WGS) entry which is preliminary data.</text>
</comment>
<dbReference type="EMBL" id="JAJBZT010000010">
    <property type="protein sequence ID" value="MCB6184923.1"/>
    <property type="molecule type" value="Genomic_DNA"/>
</dbReference>
<dbReference type="CDD" id="cd01392">
    <property type="entry name" value="HTH_LacI"/>
    <property type="match status" value="1"/>
</dbReference>
<keyword evidence="3" id="KW-0804">Transcription</keyword>
<feature type="domain" description="HTH lacI-type" evidence="4">
    <location>
        <begin position="12"/>
        <end position="48"/>
    </location>
</feature>
<organism evidence="5 6">
    <name type="scientific">Leeia speluncae</name>
    <dbReference type="NCBI Taxonomy" id="2884804"/>
    <lineage>
        <taxon>Bacteria</taxon>
        <taxon>Pseudomonadati</taxon>
        <taxon>Pseudomonadota</taxon>
        <taxon>Betaproteobacteria</taxon>
        <taxon>Neisseriales</taxon>
        <taxon>Leeiaceae</taxon>
        <taxon>Leeia</taxon>
    </lineage>
</organism>
<evidence type="ECO:0000313" key="5">
    <source>
        <dbReference type="EMBL" id="MCB6184923.1"/>
    </source>
</evidence>
<dbReference type="Gene3D" id="3.40.50.2300">
    <property type="match status" value="2"/>
</dbReference>
<keyword evidence="6" id="KW-1185">Reference proteome</keyword>
<evidence type="ECO:0000256" key="2">
    <source>
        <dbReference type="ARBA" id="ARBA00023125"/>
    </source>
</evidence>
<sequence length="340" mass="37391">METLPKFSVKRISAQAGVSKATVDRVLHGRGNVHFETERRVHQAIEELEAQSRVSLASGRTFYIDVIMQAPKRFSTAVEKAMVEQVASLAPFRISPRFFFQEDISSAQLAKQLHKSLSNGAAGVIAKVPDDAMMTGCINEIALANIPVVTLVTDVPKSQRIAYVGMDNRSAGETAAYLMNSWLPTKQAAKVGVILSSQRFRGEEEREMGFRHWLRARAPQLTVIDISGGLGVDDKTASLVANALLLHPELVAIYSAGGGNQGVLAGFETAKRQLAVFIGHDMDEANRQLLQQEKIHAIIDHDLQADARAAFQHILQFHKVIPKTNIPFSRAQVITPFNLY</sequence>
<dbReference type="InterPro" id="IPR010982">
    <property type="entry name" value="Lambda_DNA-bd_dom_sf"/>
</dbReference>
<dbReference type="CDD" id="cd06307">
    <property type="entry name" value="PBP1_sugar_binding"/>
    <property type="match status" value="1"/>
</dbReference>
<dbReference type="Pfam" id="PF13407">
    <property type="entry name" value="Peripla_BP_4"/>
    <property type="match status" value="1"/>
</dbReference>
<dbReference type="RefSeq" id="WP_227181741.1">
    <property type="nucleotide sequence ID" value="NZ_JAJBZT010000010.1"/>
</dbReference>
<evidence type="ECO:0000256" key="3">
    <source>
        <dbReference type="ARBA" id="ARBA00023163"/>
    </source>
</evidence>
<dbReference type="SUPFAM" id="SSF53822">
    <property type="entry name" value="Periplasmic binding protein-like I"/>
    <property type="match status" value="1"/>
</dbReference>
<accession>A0ABS8DBC6</accession>
<dbReference type="SUPFAM" id="SSF47413">
    <property type="entry name" value="lambda repressor-like DNA-binding domains"/>
    <property type="match status" value="1"/>
</dbReference>
<keyword evidence="2 5" id="KW-0238">DNA-binding</keyword>
<reference evidence="5" key="1">
    <citation type="submission" date="2021-10" db="EMBL/GenBank/DDBJ databases">
        <title>The complete genome sequence of Leeia sp. TBRC 13508.</title>
        <authorList>
            <person name="Charoenyingcharoen P."/>
            <person name="Yukphan P."/>
        </authorList>
    </citation>
    <scope>NUCLEOTIDE SEQUENCE</scope>
    <source>
        <strain evidence="5">TBRC 13508</strain>
    </source>
</reference>
<dbReference type="PANTHER" id="PTHR30146:SF152">
    <property type="entry name" value="TRANSCRIPTIONAL REGULATORY PROTEIN"/>
    <property type="match status" value="1"/>
</dbReference>